<comment type="cofactor">
    <cofactor evidence="3">
        <name>Co(2+)</name>
        <dbReference type="ChEBI" id="CHEBI:48828"/>
    </cofactor>
</comment>
<evidence type="ECO:0000313" key="11">
    <source>
        <dbReference type="EMBL" id="ALB28512.1"/>
    </source>
</evidence>
<evidence type="ECO:0000256" key="8">
    <source>
        <dbReference type="ARBA" id="ARBA00022723"/>
    </source>
</evidence>
<dbReference type="NCBIfam" id="TIGR01163">
    <property type="entry name" value="rpe"/>
    <property type="match status" value="1"/>
</dbReference>
<dbReference type="InterPro" id="IPR026019">
    <property type="entry name" value="Ribul_P_3_epim"/>
</dbReference>
<proteinExistence type="inferred from homology"/>
<comment type="cofactor">
    <cofactor evidence="2">
        <name>Mn(2+)</name>
        <dbReference type="ChEBI" id="CHEBI:29035"/>
    </cofactor>
</comment>
<dbReference type="Pfam" id="PF00834">
    <property type="entry name" value="Ribul_P_3_epim"/>
    <property type="match status" value="1"/>
</dbReference>
<evidence type="ECO:0000256" key="1">
    <source>
        <dbReference type="ARBA" id="ARBA00001782"/>
    </source>
</evidence>
<dbReference type="FunFam" id="3.20.20.70:FF:000004">
    <property type="entry name" value="Ribulose-phosphate 3-epimerase"/>
    <property type="match status" value="1"/>
</dbReference>
<evidence type="ECO:0000256" key="2">
    <source>
        <dbReference type="ARBA" id="ARBA00001936"/>
    </source>
</evidence>
<keyword evidence="8" id="KW-0479">Metal-binding</keyword>
<dbReference type="GO" id="GO:0005737">
    <property type="term" value="C:cytoplasm"/>
    <property type="evidence" value="ECO:0007669"/>
    <property type="project" value="UniProtKB-ARBA"/>
</dbReference>
<comment type="catalytic activity">
    <reaction evidence="1">
        <text>D-ribulose 5-phosphate = D-xylulose 5-phosphate</text>
        <dbReference type="Rhea" id="RHEA:13677"/>
        <dbReference type="ChEBI" id="CHEBI:57737"/>
        <dbReference type="ChEBI" id="CHEBI:58121"/>
        <dbReference type="EC" id="5.1.3.1"/>
    </reaction>
</comment>
<sequence length="217" mass="24076">MMKKLICPSLMCADFTNIKREVTELDKAGIDIFHMDVMDGAFVPNMALGVEDYKSVRSLTNTSMDVHLMVNNPQNFVPIFANLGANIIYIHPEADPMPTRTLDEIKKDDIHPGIAINPGTSIATIKELLPLVDYILVMTVNPGFAGQSYLDYVNDKIKDLAGLKEKYQFNLMVDGAISPEKIKLLSGFGVDGFIVGTSSLFGKDKSYREIVKELKEL</sequence>
<dbReference type="EC" id="5.1.3.1" evidence="7 10"/>
<dbReference type="InterPro" id="IPR013785">
    <property type="entry name" value="Aldolase_TIM"/>
</dbReference>
<comment type="cofactor">
    <cofactor evidence="4">
        <name>Zn(2+)</name>
        <dbReference type="ChEBI" id="CHEBI:29105"/>
    </cofactor>
</comment>
<accession>A0A0K2LB29</accession>
<gene>
    <name evidence="11" type="ORF">JP39_03570</name>
</gene>
<dbReference type="SUPFAM" id="SSF51366">
    <property type="entry name" value="Ribulose-phoshate binding barrel"/>
    <property type="match status" value="1"/>
</dbReference>
<evidence type="ECO:0000256" key="6">
    <source>
        <dbReference type="ARBA" id="ARBA00009541"/>
    </source>
</evidence>
<keyword evidence="9" id="KW-0413">Isomerase</keyword>
<dbReference type="NCBIfam" id="NF004076">
    <property type="entry name" value="PRK05581.1-4"/>
    <property type="match status" value="1"/>
</dbReference>
<comment type="similarity">
    <text evidence="6">Belongs to the ribulose-phosphate 3-epimerase family.</text>
</comment>
<organism evidence="11 12">
    <name type="scientific">Companilactobacillus heilongjiangensis</name>
    <dbReference type="NCBI Taxonomy" id="1074467"/>
    <lineage>
        <taxon>Bacteria</taxon>
        <taxon>Bacillati</taxon>
        <taxon>Bacillota</taxon>
        <taxon>Bacilli</taxon>
        <taxon>Lactobacillales</taxon>
        <taxon>Lactobacillaceae</taxon>
        <taxon>Companilactobacillus</taxon>
    </lineage>
</organism>
<evidence type="ECO:0000256" key="3">
    <source>
        <dbReference type="ARBA" id="ARBA00001941"/>
    </source>
</evidence>
<dbReference type="GO" id="GO:0004750">
    <property type="term" value="F:D-ribulose-phosphate 3-epimerase activity"/>
    <property type="evidence" value="ECO:0007669"/>
    <property type="project" value="UniProtKB-UniRule"/>
</dbReference>
<dbReference type="PROSITE" id="PS01085">
    <property type="entry name" value="RIBUL_P_3_EPIMER_1"/>
    <property type="match status" value="1"/>
</dbReference>
<evidence type="ECO:0000256" key="4">
    <source>
        <dbReference type="ARBA" id="ARBA00001947"/>
    </source>
</evidence>
<dbReference type="InterPro" id="IPR000056">
    <property type="entry name" value="Ribul_P_3_epim-like"/>
</dbReference>
<comment type="cofactor">
    <cofactor evidence="5">
        <name>Fe(2+)</name>
        <dbReference type="ChEBI" id="CHEBI:29033"/>
    </cofactor>
</comment>
<dbReference type="GO" id="GO:0005975">
    <property type="term" value="P:carbohydrate metabolic process"/>
    <property type="evidence" value="ECO:0007669"/>
    <property type="project" value="InterPro"/>
</dbReference>
<dbReference type="AlphaFoldDB" id="A0A0K2LB29"/>
<dbReference type="Gene3D" id="3.20.20.70">
    <property type="entry name" value="Aldolase class I"/>
    <property type="match status" value="1"/>
</dbReference>
<dbReference type="InterPro" id="IPR011060">
    <property type="entry name" value="RibuloseP-bd_barrel"/>
</dbReference>
<evidence type="ECO:0000256" key="10">
    <source>
        <dbReference type="NCBIfam" id="TIGR01163"/>
    </source>
</evidence>
<dbReference type="Proteomes" id="UP000061546">
    <property type="component" value="Chromosome"/>
</dbReference>
<evidence type="ECO:0000256" key="5">
    <source>
        <dbReference type="ARBA" id="ARBA00001954"/>
    </source>
</evidence>
<dbReference type="KEGG" id="lhi:JP39_03570"/>
<dbReference type="CDD" id="cd00429">
    <property type="entry name" value="RPE"/>
    <property type="match status" value="1"/>
</dbReference>
<dbReference type="GO" id="GO:0046872">
    <property type="term" value="F:metal ion binding"/>
    <property type="evidence" value="ECO:0007669"/>
    <property type="project" value="UniProtKB-KW"/>
</dbReference>
<keyword evidence="12" id="KW-1185">Reference proteome</keyword>
<dbReference type="GO" id="GO:0006098">
    <property type="term" value="P:pentose-phosphate shunt"/>
    <property type="evidence" value="ECO:0007669"/>
    <property type="project" value="UniProtKB-UniRule"/>
</dbReference>
<dbReference type="EMBL" id="CP012559">
    <property type="protein sequence ID" value="ALB28512.1"/>
    <property type="molecule type" value="Genomic_DNA"/>
</dbReference>
<reference evidence="11 12" key="1">
    <citation type="submission" date="2015-08" db="EMBL/GenBank/DDBJ databases">
        <title>Genomic sequence of Lactobacillus heilongjiangensis DSM 28069, isolated from Chinese traditional pickle.</title>
        <authorList>
            <person name="Jiang X."/>
            <person name="Zheng B."/>
            <person name="Cheng H."/>
        </authorList>
    </citation>
    <scope>NUCLEOTIDE SEQUENCE [LARGE SCALE GENOMIC DNA]</scope>
    <source>
        <strain evidence="11 12">DSM 28069</strain>
    </source>
</reference>
<dbReference type="STRING" id="1074467.JP39_03570"/>
<dbReference type="PANTHER" id="PTHR11749">
    <property type="entry name" value="RIBULOSE-5-PHOSPHATE-3-EPIMERASE"/>
    <property type="match status" value="1"/>
</dbReference>
<evidence type="ECO:0000256" key="9">
    <source>
        <dbReference type="ARBA" id="ARBA00023235"/>
    </source>
</evidence>
<protein>
    <recommendedName>
        <fullName evidence="7 10">Ribulose-phosphate 3-epimerase</fullName>
        <ecNumber evidence="7 10">5.1.3.1</ecNumber>
    </recommendedName>
</protein>
<name>A0A0K2LB29_9LACO</name>
<evidence type="ECO:0000313" key="12">
    <source>
        <dbReference type="Proteomes" id="UP000061546"/>
    </source>
</evidence>
<evidence type="ECO:0000256" key="7">
    <source>
        <dbReference type="ARBA" id="ARBA00013188"/>
    </source>
</evidence>